<dbReference type="PANTHER" id="PTHR11461">
    <property type="entry name" value="SERINE PROTEASE INHIBITOR, SERPIN"/>
    <property type="match status" value="1"/>
</dbReference>
<sequence length="450" mass="50600">MIGGSAVLVLLLCSSTVYSTEPETTTNTNALPEENGSSFEHMECLQGDSLTNPVLEEVKEQIRRGERDFSVNLIKSLFKDGNQTETGEETNIFISPSSIYQALTLSHFGARGKTKDDLEAVMGMTGISSIDVMKNYLFDKAFQSIRERNPELGYNLTHANKFYFNRDLSLDPCLQKVLSEEMEATDFSNSNKATRIINSWVERKTNKKIRDLIPSGSLDGSTKVALVNAAYFKGEWESRFNMSESKKDNFYTRRDKIAITKFMKQKGKFNYYVSEELRAHILELPYKGEQVSMLIILPPFEEGSLQKTINLLSPETFQGVIAEVKSGFYQIDDLSIKIPKFRIEESYNLGNTLGDLGVQSLFAADSDLSGFLADKSNEVKLNRAIHKAFIEVNEEGTEAAASTAIFAFRSASPLFHKNFNADHPFLFMIYDKEADVILFFGVYQNPDPSA</sequence>
<gene>
    <name evidence="6" type="primary">SPB4</name>
</gene>
<dbReference type="EMBL" id="BT080391">
    <property type="protein sequence ID" value="ACO14815.1"/>
    <property type="molecule type" value="mRNA"/>
</dbReference>
<dbReference type="Gene3D" id="3.30.497.10">
    <property type="entry name" value="Antithrombin, subunit I, domain 2"/>
    <property type="match status" value="1"/>
</dbReference>
<evidence type="ECO:0000256" key="3">
    <source>
        <dbReference type="RuleBase" id="RU000411"/>
    </source>
</evidence>
<dbReference type="InterPro" id="IPR023796">
    <property type="entry name" value="Serpin_dom"/>
</dbReference>
<protein>
    <submittedName>
        <fullName evidence="6">Serpin B4</fullName>
    </submittedName>
</protein>
<feature type="domain" description="Serpin" evidence="5">
    <location>
        <begin position="75"/>
        <end position="446"/>
    </location>
</feature>
<feature type="chain" id="PRO_5002907826" evidence="4">
    <location>
        <begin position="20"/>
        <end position="450"/>
    </location>
</feature>
<proteinExistence type="evidence at transcript level"/>
<dbReference type="CDD" id="cd19594">
    <property type="entry name" value="serpin_crustaceans_chelicerates_insects"/>
    <property type="match status" value="1"/>
</dbReference>
<evidence type="ECO:0000313" key="6">
    <source>
        <dbReference type="EMBL" id="ACO14815.1"/>
    </source>
</evidence>
<dbReference type="InterPro" id="IPR023795">
    <property type="entry name" value="Serpin_CS"/>
</dbReference>
<dbReference type="AlphaFoldDB" id="C1C0L2"/>
<keyword evidence="4" id="KW-0732">Signal</keyword>
<dbReference type="PANTHER" id="PTHR11461:SF278">
    <property type="entry name" value="SERINE PROTEASE INHIBITOR 88EA"/>
    <property type="match status" value="1"/>
</dbReference>
<dbReference type="SMART" id="SM00093">
    <property type="entry name" value="SERPIN"/>
    <property type="match status" value="1"/>
</dbReference>
<dbReference type="GO" id="GO:0005615">
    <property type="term" value="C:extracellular space"/>
    <property type="evidence" value="ECO:0007669"/>
    <property type="project" value="InterPro"/>
</dbReference>
<evidence type="ECO:0000256" key="4">
    <source>
        <dbReference type="SAM" id="SignalP"/>
    </source>
</evidence>
<name>C1C0L2_CALCM</name>
<dbReference type="Pfam" id="PF00079">
    <property type="entry name" value="Serpin"/>
    <property type="match status" value="1"/>
</dbReference>
<dbReference type="InterPro" id="IPR042185">
    <property type="entry name" value="Serpin_sf_2"/>
</dbReference>
<reference evidence="6" key="1">
    <citation type="submission" date="2009-03" db="EMBL/GenBank/DDBJ databases">
        <title>Caligus clemensi ESTs and full-length cDNAs.</title>
        <authorList>
            <person name="Yasuike M."/>
            <person name="von Schalburg K."/>
            <person name="Cooper G."/>
            <person name="Leong J."/>
            <person name="Jones S.R.M."/>
            <person name="Koop B.F."/>
        </authorList>
    </citation>
    <scope>NUCLEOTIDE SEQUENCE</scope>
    <source>
        <tissue evidence="6">Whole</tissue>
    </source>
</reference>
<organism evidence="6">
    <name type="scientific">Caligus clemensi</name>
    <name type="common">Sea louse</name>
    <dbReference type="NCBI Taxonomy" id="344056"/>
    <lineage>
        <taxon>Eukaryota</taxon>
        <taxon>Metazoa</taxon>
        <taxon>Ecdysozoa</taxon>
        <taxon>Arthropoda</taxon>
        <taxon>Crustacea</taxon>
        <taxon>Multicrustacea</taxon>
        <taxon>Hexanauplia</taxon>
        <taxon>Copepoda</taxon>
        <taxon>Siphonostomatoida</taxon>
        <taxon>Caligidae</taxon>
        <taxon>Caligus</taxon>
    </lineage>
</organism>
<keyword evidence="1" id="KW-0646">Protease inhibitor</keyword>
<dbReference type="PROSITE" id="PS00284">
    <property type="entry name" value="SERPIN"/>
    <property type="match status" value="1"/>
</dbReference>
<evidence type="ECO:0000256" key="2">
    <source>
        <dbReference type="ARBA" id="ARBA00022900"/>
    </source>
</evidence>
<dbReference type="InterPro" id="IPR036186">
    <property type="entry name" value="Serpin_sf"/>
</dbReference>
<dbReference type="InterPro" id="IPR042178">
    <property type="entry name" value="Serpin_sf_1"/>
</dbReference>
<dbReference type="Gene3D" id="2.30.39.10">
    <property type="entry name" value="Alpha-1-antitrypsin, domain 1"/>
    <property type="match status" value="1"/>
</dbReference>
<comment type="similarity">
    <text evidence="3">Belongs to the serpin family.</text>
</comment>
<feature type="signal peptide" evidence="4">
    <location>
        <begin position="1"/>
        <end position="19"/>
    </location>
</feature>
<dbReference type="InterPro" id="IPR000215">
    <property type="entry name" value="Serpin_fam"/>
</dbReference>
<dbReference type="SUPFAM" id="SSF56574">
    <property type="entry name" value="Serpins"/>
    <property type="match status" value="1"/>
</dbReference>
<keyword evidence="2" id="KW-0722">Serine protease inhibitor</keyword>
<evidence type="ECO:0000256" key="1">
    <source>
        <dbReference type="ARBA" id="ARBA00022690"/>
    </source>
</evidence>
<accession>C1C0L2</accession>
<evidence type="ECO:0000259" key="5">
    <source>
        <dbReference type="SMART" id="SM00093"/>
    </source>
</evidence>
<dbReference type="GO" id="GO:0004867">
    <property type="term" value="F:serine-type endopeptidase inhibitor activity"/>
    <property type="evidence" value="ECO:0007669"/>
    <property type="project" value="UniProtKB-KW"/>
</dbReference>